<dbReference type="RefSeq" id="WP_220046018.1">
    <property type="nucleotide sequence ID" value="NZ_BAAAVX010000004.1"/>
</dbReference>
<dbReference type="Proteomes" id="UP000825367">
    <property type="component" value="Chromosome"/>
</dbReference>
<proteinExistence type="predicted"/>
<evidence type="ECO:0000313" key="2">
    <source>
        <dbReference type="Proteomes" id="UP000825367"/>
    </source>
</evidence>
<dbReference type="EMBL" id="CP080333">
    <property type="protein sequence ID" value="QYL17509.1"/>
    <property type="molecule type" value="Genomic_DNA"/>
</dbReference>
<keyword evidence="2" id="KW-1185">Reference proteome</keyword>
<reference evidence="1 2" key="1">
    <citation type="submission" date="2021-07" db="EMBL/GenBank/DDBJ databases">
        <title>Whole genome sequencing of non-tuberculosis mycobacteria type-strains.</title>
        <authorList>
            <person name="Igarashi Y."/>
            <person name="Osugi A."/>
            <person name="Mitarai S."/>
        </authorList>
    </citation>
    <scope>NUCLEOTIDE SEQUENCE [LARGE SCALE GENOMIC DNA]</scope>
    <source>
        <strain evidence="1 2">JCM 16370</strain>
    </source>
</reference>
<evidence type="ECO:0000313" key="1">
    <source>
        <dbReference type="EMBL" id="QYL17509.1"/>
    </source>
</evidence>
<name>A0ABX8VPX7_9MYCO</name>
<organism evidence="1 2">
    <name type="scientific">Mycolicibacterium pallens</name>
    <dbReference type="NCBI Taxonomy" id="370524"/>
    <lineage>
        <taxon>Bacteria</taxon>
        <taxon>Bacillati</taxon>
        <taxon>Actinomycetota</taxon>
        <taxon>Actinomycetes</taxon>
        <taxon>Mycobacteriales</taxon>
        <taxon>Mycobacteriaceae</taxon>
        <taxon>Mycolicibacterium</taxon>
    </lineage>
</organism>
<protein>
    <submittedName>
        <fullName evidence="1">Peptidase M50</fullName>
    </submittedName>
</protein>
<gene>
    <name evidence="1" type="ORF">K0O64_02725</name>
</gene>
<accession>A0ABX8VPX7</accession>
<sequence>MTNTTITVLRFGGRRLPRALASLPCHDGDDAGAIDAAVQGASRVVVMGSSADLAAVLTRLIRIDRLDVEVARVSRRWGARRALAGVAQRVPLIRDETGTALVDAAYWLPPGEDRVIHGEAVVDDDVLFDGEVTAVRIEPTASMPGLRAAALTGRMRPRYWLTGRAVQLGTTGARVVRDGVQLPREVKRSAFYRHTTGWLRVS</sequence>